<organism evidence="1 2">
    <name type="scientific">Candidatus Jorgensenbacteria bacterium RIFCSPLOWO2_01_FULL_45_25b</name>
    <dbReference type="NCBI Taxonomy" id="1798471"/>
    <lineage>
        <taxon>Bacteria</taxon>
        <taxon>Candidatus Joergenseniibacteriota</taxon>
    </lineage>
</organism>
<dbReference type="AlphaFoldDB" id="A0A1F6BYX3"/>
<name>A0A1F6BYX3_9BACT</name>
<reference evidence="1 2" key="1">
    <citation type="journal article" date="2016" name="Nat. Commun.">
        <title>Thousands of microbial genomes shed light on interconnected biogeochemical processes in an aquifer system.</title>
        <authorList>
            <person name="Anantharaman K."/>
            <person name="Brown C.T."/>
            <person name="Hug L.A."/>
            <person name="Sharon I."/>
            <person name="Castelle C.J."/>
            <person name="Probst A.J."/>
            <person name="Thomas B.C."/>
            <person name="Singh A."/>
            <person name="Wilkins M.J."/>
            <person name="Karaoz U."/>
            <person name="Brodie E.L."/>
            <person name="Williams K.H."/>
            <person name="Hubbard S.S."/>
            <person name="Banfield J.F."/>
        </authorList>
    </citation>
    <scope>NUCLEOTIDE SEQUENCE [LARGE SCALE GENOMIC DNA]</scope>
</reference>
<evidence type="ECO:0000313" key="1">
    <source>
        <dbReference type="EMBL" id="OGG41717.1"/>
    </source>
</evidence>
<sequence length="152" mass="17321">MKKTRRRRRDSNPYQFRTSLHEANNTLFPPPYEPLTKQIYILQYTKTSTPHERKGCKMIGLFLTNSGEQTLLQAGDVVFFYLQSKTMGISRNGQPIEILVASEKDNKLFFGQMSAETRMSVLLLISALTGLICTKITSENKNLELFQLVAPS</sequence>
<protein>
    <submittedName>
        <fullName evidence="1">Uncharacterized protein</fullName>
    </submittedName>
</protein>
<evidence type="ECO:0000313" key="2">
    <source>
        <dbReference type="Proteomes" id="UP000176996"/>
    </source>
</evidence>
<gene>
    <name evidence="1" type="ORF">A3A21_03585</name>
</gene>
<dbReference type="Proteomes" id="UP000176996">
    <property type="component" value="Unassembled WGS sequence"/>
</dbReference>
<accession>A0A1F6BYX3</accession>
<comment type="caution">
    <text evidence="1">The sequence shown here is derived from an EMBL/GenBank/DDBJ whole genome shotgun (WGS) entry which is preliminary data.</text>
</comment>
<proteinExistence type="predicted"/>
<dbReference type="EMBL" id="MFKK01000009">
    <property type="protein sequence ID" value="OGG41717.1"/>
    <property type="molecule type" value="Genomic_DNA"/>
</dbReference>